<dbReference type="AlphaFoldDB" id="A0A1R4EFH1"/>
<dbReference type="GO" id="GO:0005737">
    <property type="term" value="C:cytoplasm"/>
    <property type="evidence" value="ECO:0007669"/>
    <property type="project" value="TreeGrafter"/>
</dbReference>
<dbReference type="OrthoDB" id="9810587at2"/>
<evidence type="ECO:0000313" key="11">
    <source>
        <dbReference type="Proteomes" id="UP000188169"/>
    </source>
</evidence>
<dbReference type="SUPFAM" id="SSF55620">
    <property type="entry name" value="Tetrahydrobiopterin biosynthesis enzymes-like"/>
    <property type="match status" value="1"/>
</dbReference>
<keyword evidence="6" id="KW-0413">Isomerase</keyword>
<evidence type="ECO:0000256" key="1">
    <source>
        <dbReference type="ARBA" id="ARBA00000693"/>
    </source>
</evidence>
<reference evidence="11" key="1">
    <citation type="submission" date="2017-02" db="EMBL/GenBank/DDBJ databases">
        <authorList>
            <person name="Mornico D."/>
        </authorList>
    </citation>
    <scope>NUCLEOTIDE SEQUENCE [LARGE SCALE GENOMIC DNA]</scope>
</reference>
<evidence type="ECO:0000256" key="8">
    <source>
        <dbReference type="RuleBase" id="RU362079"/>
    </source>
</evidence>
<dbReference type="InterPro" id="IPR006157">
    <property type="entry name" value="FolB_dom"/>
</dbReference>
<keyword evidence="5 8" id="KW-0289">Folate biosynthesis</keyword>
<dbReference type="PANTHER" id="PTHR42844:SF1">
    <property type="entry name" value="DIHYDRONEOPTERIN ALDOLASE 1-RELATED"/>
    <property type="match status" value="1"/>
</dbReference>
<dbReference type="FunFam" id="3.30.1130.10:FF:000002">
    <property type="entry name" value="7,8-dihydroneopterin aldolase"/>
    <property type="match status" value="1"/>
</dbReference>
<evidence type="ECO:0000259" key="9">
    <source>
        <dbReference type="SMART" id="SM00905"/>
    </source>
</evidence>
<keyword evidence="11" id="KW-1185">Reference proteome</keyword>
<evidence type="ECO:0000256" key="6">
    <source>
        <dbReference type="ARBA" id="ARBA00023235"/>
    </source>
</evidence>
<feature type="domain" description="Dihydroneopterin aldolase/epimerase" evidence="9">
    <location>
        <begin position="11"/>
        <end position="121"/>
    </location>
</feature>
<evidence type="ECO:0000256" key="5">
    <source>
        <dbReference type="ARBA" id="ARBA00022909"/>
    </source>
</evidence>
<dbReference type="InterPro" id="IPR043133">
    <property type="entry name" value="GTP-CH-I_C/QueF"/>
</dbReference>
<dbReference type="STRING" id="1945520.A1019T_01227"/>
<dbReference type="Pfam" id="PF02152">
    <property type="entry name" value="FolB"/>
    <property type="match status" value="1"/>
</dbReference>
<dbReference type="EC" id="4.1.2.25" evidence="8"/>
<dbReference type="EMBL" id="FUGD01000076">
    <property type="protein sequence ID" value="SJM37255.1"/>
    <property type="molecule type" value="Genomic_DNA"/>
</dbReference>
<dbReference type="UniPathway" id="UPA00077">
    <property type="reaction ID" value="UER00154"/>
</dbReference>
<gene>
    <name evidence="10" type="primary">folB</name>
    <name evidence="10" type="ORF">A1019T_01227</name>
</gene>
<comment type="similarity">
    <text evidence="4 8">Belongs to the DHNA family.</text>
</comment>
<dbReference type="PANTHER" id="PTHR42844">
    <property type="entry name" value="DIHYDRONEOPTERIN ALDOLASE 1-RELATED"/>
    <property type="match status" value="1"/>
</dbReference>
<comment type="function">
    <text evidence="8">Catalyzes the conversion of 7,8-dihydroneopterin to 6-hydroxymethyl-7,8-dihydropterin.</text>
</comment>
<evidence type="ECO:0000256" key="4">
    <source>
        <dbReference type="ARBA" id="ARBA00005708"/>
    </source>
</evidence>
<keyword evidence="7 8" id="KW-0456">Lyase</keyword>
<evidence type="ECO:0000256" key="7">
    <source>
        <dbReference type="ARBA" id="ARBA00023239"/>
    </source>
</evidence>
<dbReference type="SMART" id="SM00905">
    <property type="entry name" value="FolB"/>
    <property type="match status" value="1"/>
</dbReference>
<evidence type="ECO:0000256" key="3">
    <source>
        <dbReference type="ARBA" id="ARBA00005013"/>
    </source>
</evidence>
<dbReference type="GO" id="GO:0004150">
    <property type="term" value="F:dihydroneopterin aldolase activity"/>
    <property type="evidence" value="ECO:0007669"/>
    <property type="project" value="UniProtKB-UniRule"/>
</dbReference>
<evidence type="ECO:0000256" key="2">
    <source>
        <dbReference type="ARBA" id="ARBA00001353"/>
    </source>
</evidence>
<protein>
    <recommendedName>
        <fullName evidence="8">7,8-dihydroneopterin aldolase</fullName>
        <ecNumber evidence="8">4.1.2.25</ecNumber>
    </recommendedName>
</protein>
<dbReference type="NCBIfam" id="TIGR00526">
    <property type="entry name" value="folB_dom"/>
    <property type="match status" value="1"/>
</dbReference>
<dbReference type="RefSeq" id="WP_077448649.1">
    <property type="nucleotide sequence ID" value="NZ_FUGD01000076.1"/>
</dbReference>
<name>A0A1R4EFH1_9GAMM</name>
<dbReference type="GO" id="GO:0046656">
    <property type="term" value="P:folic acid biosynthetic process"/>
    <property type="evidence" value="ECO:0007669"/>
    <property type="project" value="UniProtKB-UniRule"/>
</dbReference>
<comment type="pathway">
    <text evidence="3 8">Cofactor biosynthesis; tetrahydrofolate biosynthesis; 2-amino-4-hydroxy-6-hydroxymethyl-7,8-dihydropteridine diphosphate from 7,8-dihydroneopterin triphosphate: step 3/4.</text>
</comment>
<dbReference type="InterPro" id="IPR006156">
    <property type="entry name" value="Dihydroneopterin_aldolase"/>
</dbReference>
<dbReference type="NCBIfam" id="TIGR00525">
    <property type="entry name" value="folB"/>
    <property type="match status" value="1"/>
</dbReference>
<organism evidence="10 11">
    <name type="scientific">Psychrobacter pasteurii</name>
    <dbReference type="NCBI Taxonomy" id="1945520"/>
    <lineage>
        <taxon>Bacteria</taxon>
        <taxon>Pseudomonadati</taxon>
        <taxon>Pseudomonadota</taxon>
        <taxon>Gammaproteobacteria</taxon>
        <taxon>Moraxellales</taxon>
        <taxon>Moraxellaceae</taxon>
        <taxon>Psychrobacter</taxon>
    </lineage>
</organism>
<evidence type="ECO:0000313" key="10">
    <source>
        <dbReference type="EMBL" id="SJM37255.1"/>
    </source>
</evidence>
<sequence>MSKTIKNTDFVKIKGLKVDAVIGVFDWERKIKQPLLIDVSMATDITKAGKSDDIQDAINYKEVCDDITELCQQTKAMLIERLAELIAEHILSKYNTTQVEVSVAKPTAIPEADAVAVQIVRTSTAS</sequence>
<accession>A0A1R4EFH1</accession>
<dbReference type="GO" id="GO:0016853">
    <property type="term" value="F:isomerase activity"/>
    <property type="evidence" value="ECO:0007669"/>
    <property type="project" value="UniProtKB-KW"/>
</dbReference>
<comment type="catalytic activity">
    <reaction evidence="1">
        <text>7,8-dihydroneopterin = 7,8-dihydromonapterin</text>
        <dbReference type="Rhea" id="RHEA:45328"/>
        <dbReference type="ChEBI" id="CHEBI:17001"/>
        <dbReference type="ChEBI" id="CHEBI:71175"/>
        <dbReference type="EC" id="5.1.99.8"/>
    </reaction>
</comment>
<dbReference type="CDD" id="cd00534">
    <property type="entry name" value="DHNA_DHNTPE"/>
    <property type="match status" value="1"/>
</dbReference>
<comment type="catalytic activity">
    <reaction evidence="2 8">
        <text>7,8-dihydroneopterin = 6-hydroxymethyl-7,8-dihydropterin + glycolaldehyde</text>
        <dbReference type="Rhea" id="RHEA:10540"/>
        <dbReference type="ChEBI" id="CHEBI:17001"/>
        <dbReference type="ChEBI" id="CHEBI:17071"/>
        <dbReference type="ChEBI" id="CHEBI:44841"/>
        <dbReference type="EC" id="4.1.2.25"/>
    </reaction>
</comment>
<proteinExistence type="inferred from homology"/>
<dbReference type="Proteomes" id="UP000188169">
    <property type="component" value="Unassembled WGS sequence"/>
</dbReference>
<dbReference type="Gene3D" id="3.30.1130.10">
    <property type="match status" value="1"/>
</dbReference>
<dbReference type="GO" id="GO:0046654">
    <property type="term" value="P:tetrahydrofolate biosynthetic process"/>
    <property type="evidence" value="ECO:0007669"/>
    <property type="project" value="UniProtKB-UniRule"/>
</dbReference>